<evidence type="ECO:0000256" key="1">
    <source>
        <dbReference type="ARBA" id="ARBA00004196"/>
    </source>
</evidence>
<dbReference type="NCBIfam" id="TIGR04183">
    <property type="entry name" value="Por_Secre_tail"/>
    <property type="match status" value="1"/>
</dbReference>
<feature type="domain" description="PKD" evidence="5">
    <location>
        <begin position="467"/>
        <end position="534"/>
    </location>
</feature>
<dbReference type="SUPFAM" id="SSF49299">
    <property type="entry name" value="PKD domain"/>
    <property type="match status" value="1"/>
</dbReference>
<dbReference type="GO" id="GO:0030313">
    <property type="term" value="C:cell envelope"/>
    <property type="evidence" value="ECO:0007669"/>
    <property type="project" value="UniProtKB-SubCell"/>
</dbReference>
<comment type="caution">
    <text evidence="7">The sequence shown here is derived from an EMBL/GenBank/DDBJ whole genome shotgun (WGS) entry which is preliminary data.</text>
</comment>
<dbReference type="Pfam" id="PF18962">
    <property type="entry name" value="Por_Secre_tail"/>
    <property type="match status" value="1"/>
</dbReference>
<evidence type="ECO:0000313" key="7">
    <source>
        <dbReference type="EMBL" id="PSR51951.1"/>
    </source>
</evidence>
<dbReference type="SUPFAM" id="SSF52058">
    <property type="entry name" value="L domain-like"/>
    <property type="match status" value="1"/>
</dbReference>
<dbReference type="InterPro" id="IPR013783">
    <property type="entry name" value="Ig-like_fold"/>
</dbReference>
<dbReference type="Gene3D" id="2.60.40.4070">
    <property type="match status" value="1"/>
</dbReference>
<evidence type="ECO:0008006" key="9">
    <source>
        <dbReference type="Google" id="ProtNLM"/>
    </source>
</evidence>
<dbReference type="EMBL" id="PYFT01000002">
    <property type="protein sequence ID" value="PSR51951.1"/>
    <property type="molecule type" value="Genomic_DNA"/>
</dbReference>
<sequence length="778" mass="83411">MKMSLPFPFPQDKTTPPANTSKWWPTGWFKFYYYLLVSLLLYPGLLQAQTYEGDISLTSQAEVDAFNYSEVTGDLSITGYTNTISNLHSLASLKKVGSLYIGNTALSSLTGLENLTTIEKDLIIRYHEQLEDLKGLKNLVSVGGRLELNANTHLTTLAGLENLSSLGELNISFSYLTNLAGLEKLTSLKRLDLNNNYYALTSLAGLENLTSVVELISIRYNTQLNSLTGLEKLTSLGERGSLQILNNANLTSLAGLENLTTVGGALEIWSDANLTSLAGLKNLTSVGNFTIYSNGRLNNLTGLEKLNSISSLTISGNPQLSQCCLLQSVIQAAKGNVYLSNNAANCNSLAEVEATCTPSITSQPQTTTLCSGEKATFRVEAIGINLKYQWQKDGVNLDGAISPTYSIEAVSPEDEGAYSVILTNKNTSLTSESATLTVKSSLVLGAFTAPTAPVAVNTSFNVSVPFSGSTVNSATWNWGDGSTSPAALNNSTISGNHKYTKAGTYSPILTVTDACGQATSTTYEYVVVYESGAITGAGGFASPKQAYKADFKLTGSAVFGLYARYKKGTSLPEGSTLFAFQAGKVKMAFASTSYETLTVAGTKARYTGKGKLNGQGNYGFLVSLIDGRPDKFRIKIWNKDKGNQVIYDNNLTSTTDAADPATAIVGFITIQISKAAVARLSLPGAEVAMEETHAPVFKNYPNPFAEKTTLEFTFEQDQDYTLAIYDLSGKLVSQLPSGKAKAGEKVQVEWQAAPYPKGVYLARLRAATSVQHLKLVVE</sequence>
<keyword evidence="3" id="KW-1015">Disulfide bond</keyword>
<dbReference type="Pfam" id="PF18911">
    <property type="entry name" value="PKD_4"/>
    <property type="match status" value="1"/>
</dbReference>
<protein>
    <recommendedName>
        <fullName evidence="9">PKD domain-containing protein</fullName>
    </recommendedName>
</protein>
<dbReference type="PROSITE" id="PS50093">
    <property type="entry name" value="PKD"/>
    <property type="match status" value="1"/>
</dbReference>
<evidence type="ECO:0000313" key="8">
    <source>
        <dbReference type="Proteomes" id="UP000240357"/>
    </source>
</evidence>
<reference evidence="7 8" key="1">
    <citation type="submission" date="2018-03" db="EMBL/GenBank/DDBJ databases">
        <title>Adhaeribacter sp. HMF7605 Genome sequencing and assembly.</title>
        <authorList>
            <person name="Kang H."/>
            <person name="Kang J."/>
            <person name="Cha I."/>
            <person name="Kim H."/>
            <person name="Joh K."/>
        </authorList>
    </citation>
    <scope>NUCLEOTIDE SEQUENCE [LARGE SCALE GENOMIC DNA]</scope>
    <source>
        <strain evidence="7 8">HMF7605</strain>
    </source>
</reference>
<comment type="subcellular location">
    <subcellularLocation>
        <location evidence="1">Cell envelope</location>
    </subcellularLocation>
</comment>
<evidence type="ECO:0000256" key="4">
    <source>
        <dbReference type="ARBA" id="ARBA00023180"/>
    </source>
</evidence>
<name>A0A2T2Y8U6_9BACT</name>
<dbReference type="PANTHER" id="PTHR31018:SF3">
    <property type="entry name" value="RECEPTOR PROTEIN-TYROSINE KINASE"/>
    <property type="match status" value="1"/>
</dbReference>
<dbReference type="InterPro" id="IPR026444">
    <property type="entry name" value="Secre_tail"/>
</dbReference>
<dbReference type="InterPro" id="IPR035986">
    <property type="entry name" value="PKD_dom_sf"/>
</dbReference>
<feature type="domain" description="Ig-like" evidence="6">
    <location>
        <begin position="358"/>
        <end position="437"/>
    </location>
</feature>
<keyword evidence="8" id="KW-1185">Reference proteome</keyword>
<dbReference type="PROSITE" id="PS51450">
    <property type="entry name" value="LRR"/>
    <property type="match status" value="1"/>
</dbReference>
<evidence type="ECO:0000256" key="2">
    <source>
        <dbReference type="ARBA" id="ARBA00022729"/>
    </source>
</evidence>
<dbReference type="Proteomes" id="UP000240357">
    <property type="component" value="Unassembled WGS sequence"/>
</dbReference>
<dbReference type="Gene3D" id="3.80.10.10">
    <property type="entry name" value="Ribonuclease Inhibitor"/>
    <property type="match status" value="1"/>
</dbReference>
<dbReference type="Gene3D" id="2.60.40.10">
    <property type="entry name" value="Immunoglobulins"/>
    <property type="match status" value="2"/>
</dbReference>
<dbReference type="CDD" id="cd00146">
    <property type="entry name" value="PKD"/>
    <property type="match status" value="1"/>
</dbReference>
<evidence type="ECO:0000259" key="6">
    <source>
        <dbReference type="PROSITE" id="PS50835"/>
    </source>
</evidence>
<dbReference type="PANTHER" id="PTHR31018">
    <property type="entry name" value="SPORULATION-SPECIFIC PROTEIN-RELATED"/>
    <property type="match status" value="1"/>
</dbReference>
<dbReference type="AlphaFoldDB" id="A0A2T2Y8U6"/>
<dbReference type="SUPFAM" id="SSF48726">
    <property type="entry name" value="Immunoglobulin"/>
    <property type="match status" value="1"/>
</dbReference>
<organism evidence="7 8">
    <name type="scientific">Adhaeribacter arboris</name>
    <dbReference type="NCBI Taxonomy" id="2072846"/>
    <lineage>
        <taxon>Bacteria</taxon>
        <taxon>Pseudomonadati</taxon>
        <taxon>Bacteroidota</taxon>
        <taxon>Cytophagia</taxon>
        <taxon>Cytophagales</taxon>
        <taxon>Hymenobacteraceae</taxon>
        <taxon>Adhaeribacter</taxon>
    </lineage>
</organism>
<dbReference type="InterPro" id="IPR003599">
    <property type="entry name" value="Ig_sub"/>
</dbReference>
<gene>
    <name evidence="7" type="ORF">AHMF7605_29005</name>
</gene>
<dbReference type="InterPro" id="IPR007110">
    <property type="entry name" value="Ig-like_dom"/>
</dbReference>
<dbReference type="InterPro" id="IPR032675">
    <property type="entry name" value="LRR_dom_sf"/>
</dbReference>
<dbReference type="InterPro" id="IPR000601">
    <property type="entry name" value="PKD_dom"/>
</dbReference>
<dbReference type="SMART" id="SM00409">
    <property type="entry name" value="IG"/>
    <property type="match status" value="1"/>
</dbReference>
<evidence type="ECO:0000259" key="5">
    <source>
        <dbReference type="PROSITE" id="PS50093"/>
    </source>
</evidence>
<dbReference type="InterPro" id="IPR051648">
    <property type="entry name" value="CWI-Assembly_Regulator"/>
</dbReference>
<keyword evidence="4" id="KW-0325">Glycoprotein</keyword>
<dbReference type="PROSITE" id="PS50835">
    <property type="entry name" value="IG_LIKE"/>
    <property type="match status" value="1"/>
</dbReference>
<dbReference type="InterPro" id="IPR036179">
    <property type="entry name" value="Ig-like_dom_sf"/>
</dbReference>
<keyword evidence="2" id="KW-0732">Signal</keyword>
<accession>A0A2T2Y8U6</accession>
<proteinExistence type="predicted"/>
<dbReference type="InterPro" id="IPR001611">
    <property type="entry name" value="Leu-rich_rpt"/>
</dbReference>
<dbReference type="Pfam" id="PF13927">
    <property type="entry name" value="Ig_3"/>
    <property type="match status" value="1"/>
</dbReference>
<evidence type="ECO:0000256" key="3">
    <source>
        <dbReference type="ARBA" id="ARBA00023157"/>
    </source>
</evidence>